<keyword evidence="6" id="KW-1185">Reference proteome</keyword>
<dbReference type="InterPro" id="IPR036322">
    <property type="entry name" value="WD40_repeat_dom_sf"/>
</dbReference>
<evidence type="ECO:0000256" key="3">
    <source>
        <dbReference type="PROSITE-ProRule" id="PRU00221"/>
    </source>
</evidence>
<dbReference type="PANTHER" id="PTHR22847">
    <property type="entry name" value="WD40 REPEAT PROTEIN"/>
    <property type="match status" value="1"/>
</dbReference>
<keyword evidence="2" id="KW-0677">Repeat</keyword>
<evidence type="ECO:0000256" key="2">
    <source>
        <dbReference type="ARBA" id="ARBA00022737"/>
    </source>
</evidence>
<dbReference type="InterPro" id="IPR020472">
    <property type="entry name" value="WD40_PAC1"/>
</dbReference>
<evidence type="ECO:0000259" key="4">
    <source>
        <dbReference type="Pfam" id="PF24883"/>
    </source>
</evidence>
<dbReference type="Gene3D" id="2.130.10.10">
    <property type="entry name" value="YVTN repeat-like/Quinoprotein amine dehydrogenase"/>
    <property type="match status" value="2"/>
</dbReference>
<dbReference type="InterPro" id="IPR015943">
    <property type="entry name" value="WD40/YVTN_repeat-like_dom_sf"/>
</dbReference>
<evidence type="ECO:0000313" key="6">
    <source>
        <dbReference type="Proteomes" id="UP001230188"/>
    </source>
</evidence>
<dbReference type="InterPro" id="IPR001680">
    <property type="entry name" value="WD40_rpt"/>
</dbReference>
<dbReference type="PRINTS" id="PR00320">
    <property type="entry name" value="GPROTEINBRPT"/>
</dbReference>
<name>A0AAD7XJ73_9STRA</name>
<protein>
    <recommendedName>
        <fullName evidence="4">Nephrocystin 3-like N-terminal domain-containing protein</fullName>
    </recommendedName>
</protein>
<comment type="caution">
    <text evidence="5">The sequence shown here is derived from an EMBL/GenBank/DDBJ whole genome shotgun (WGS) entry which is preliminary data.</text>
</comment>
<dbReference type="Proteomes" id="UP001230188">
    <property type="component" value="Unassembled WGS sequence"/>
</dbReference>
<evidence type="ECO:0000313" key="5">
    <source>
        <dbReference type="EMBL" id="KAJ8600149.1"/>
    </source>
</evidence>
<dbReference type="Pfam" id="PF24883">
    <property type="entry name" value="NPHP3_N"/>
    <property type="match status" value="1"/>
</dbReference>
<dbReference type="AlphaFoldDB" id="A0AAD7XJ73"/>
<organism evidence="5 6">
    <name type="scientific">Chrysophaeum taylorii</name>
    <dbReference type="NCBI Taxonomy" id="2483200"/>
    <lineage>
        <taxon>Eukaryota</taxon>
        <taxon>Sar</taxon>
        <taxon>Stramenopiles</taxon>
        <taxon>Ochrophyta</taxon>
        <taxon>Pelagophyceae</taxon>
        <taxon>Pelagomonadales</taxon>
        <taxon>Pelagomonadaceae</taxon>
        <taxon>Chrysophaeum</taxon>
    </lineage>
</organism>
<sequence>MIKSLAYHIARALPTYRKLVEEVLAARRCDLNDIAQLFDCLLLEPLASIELSKDGRLLVVIDALDEAEHATKNDLLDLIAHEFPKLPARVAVVVTSSRGDLKARTNLALASTQGARISEEDPYFIDRVAAHRRAACVAALLRELDVRRNVNESDAHAAAVIREEWSDDYALRWAITHLVAAKLRNVALALLCSLHFVTLRVGAGQMAELITDSTKVPGGEATLLRRALVLSQNHVGVWGFEVLADELWQRVLEPAENSRVELHNIVGHEASVLCVTTLEMNDTTCLAGCSVDKTVRVWNPTFELHKLEGHQNEVNGVVAFKMNSTMCLASCSGDTTVRVWNPIEARQLLKLEGHQNSVASVVAFEASDGPRLASGSGDDSTVRVWNPIDGCELHKLEGHQGSVQSFSAFLTSDGTWLLASGSDDATVRIWNPFEGQQLNILVGHDDSVERLVTFEPSEGVMRLASCSADGTVRIWDPIASGRTNV</sequence>
<dbReference type="SMART" id="SM00320">
    <property type="entry name" value="WD40"/>
    <property type="match status" value="5"/>
</dbReference>
<feature type="domain" description="Nephrocystin 3-like N-terminal" evidence="4">
    <location>
        <begin position="1"/>
        <end position="96"/>
    </location>
</feature>
<dbReference type="PROSITE" id="PS50082">
    <property type="entry name" value="WD_REPEATS_2"/>
    <property type="match status" value="3"/>
</dbReference>
<feature type="repeat" description="WD" evidence="3">
    <location>
        <begin position="396"/>
        <end position="440"/>
    </location>
</feature>
<dbReference type="CDD" id="cd00200">
    <property type="entry name" value="WD40"/>
    <property type="match status" value="1"/>
</dbReference>
<feature type="repeat" description="WD" evidence="3">
    <location>
        <begin position="441"/>
        <end position="476"/>
    </location>
</feature>
<evidence type="ECO:0000256" key="1">
    <source>
        <dbReference type="ARBA" id="ARBA00022574"/>
    </source>
</evidence>
<accession>A0AAD7XJ73</accession>
<proteinExistence type="predicted"/>
<dbReference type="GO" id="GO:1990234">
    <property type="term" value="C:transferase complex"/>
    <property type="evidence" value="ECO:0007669"/>
    <property type="project" value="UniProtKB-ARBA"/>
</dbReference>
<reference evidence="5" key="1">
    <citation type="submission" date="2023-01" db="EMBL/GenBank/DDBJ databases">
        <title>Metagenome sequencing of chrysophaentin producing Chrysophaeum taylorii.</title>
        <authorList>
            <person name="Davison J."/>
            <person name="Bewley C."/>
        </authorList>
    </citation>
    <scope>NUCLEOTIDE SEQUENCE</scope>
    <source>
        <strain evidence="5">NIES-1699</strain>
    </source>
</reference>
<keyword evidence="1 3" id="KW-0853">WD repeat</keyword>
<feature type="repeat" description="WD" evidence="3">
    <location>
        <begin position="307"/>
        <end position="341"/>
    </location>
</feature>
<dbReference type="SUPFAM" id="SSF50978">
    <property type="entry name" value="WD40 repeat-like"/>
    <property type="match status" value="1"/>
</dbReference>
<dbReference type="EMBL" id="JAQMWT010000528">
    <property type="protein sequence ID" value="KAJ8600149.1"/>
    <property type="molecule type" value="Genomic_DNA"/>
</dbReference>
<dbReference type="Pfam" id="PF00400">
    <property type="entry name" value="WD40"/>
    <property type="match status" value="5"/>
</dbReference>
<dbReference type="PANTHER" id="PTHR22847:SF637">
    <property type="entry name" value="WD REPEAT DOMAIN 5B"/>
    <property type="match status" value="1"/>
</dbReference>
<gene>
    <name evidence="5" type="ORF">CTAYLR_008263</name>
</gene>
<dbReference type="InterPro" id="IPR056884">
    <property type="entry name" value="NPHP3-like_N"/>
</dbReference>